<dbReference type="Gene3D" id="3.30.360.10">
    <property type="entry name" value="Dihydrodipicolinate Reductase, domain 2"/>
    <property type="match status" value="1"/>
</dbReference>
<dbReference type="OrthoDB" id="9767999at2"/>
<dbReference type="Proteomes" id="UP000035268">
    <property type="component" value="Chromosome"/>
</dbReference>
<sequence>MKQRTDRRSFLRAGAAGTIAPFLWTGRVKGAVPANDRITAAAIGTGRMGRGNLGSLLGYDEVEVVAVCDVDADRCRDARLQVEKRYASRKASGEYRGCREYRDFRDVLARPDIDAVLIVTPDHWHGLNAIEAARAGKDIYLQKPLTYTVHEGRVLSDTVRRYGRVLQVGSQQRSDPRFRFACELVRNGRIGKIRRVEVGCPLDPHTAPVAPTPAPPELDYDLWLGPAPYKPYNELRVHPAEGYSRPGWLRVRDYTVGNMTGWGSHHIDITQWALGMEHSGPRTISAWAAYEDGPWDVHQEYNVKLVYPNGVPVFFGDHRRYRQGVTFYGETGRVFVSRGALEAEPASLLQETLGAGEIHLYRSANHMGNFVDCIRSRRAPVAPVEVGHRSNTTCVISDIAARLGRPLQWDAEAEQFVNDETANRMLWRPMRNPWHV</sequence>
<dbReference type="PATRIC" id="fig|1609981.3.peg.229"/>
<dbReference type="RefSeq" id="WP_074041510.1">
    <property type="nucleotide sequence ID" value="NZ_CP010904.1"/>
</dbReference>
<dbReference type="AlphaFoldDB" id="A0A0G3EFE0"/>
<dbReference type="GO" id="GO:0050112">
    <property type="term" value="F:inositol 2-dehydrogenase (NAD+) activity"/>
    <property type="evidence" value="ECO:0007669"/>
    <property type="project" value="UniProtKB-EC"/>
</dbReference>
<dbReference type="PROSITE" id="PS51318">
    <property type="entry name" value="TAT"/>
    <property type="match status" value="1"/>
</dbReference>
<dbReference type="EMBL" id="CP010904">
    <property type="protein sequence ID" value="AKJ63500.1"/>
    <property type="molecule type" value="Genomic_DNA"/>
</dbReference>
<dbReference type="InterPro" id="IPR036291">
    <property type="entry name" value="NAD(P)-bd_dom_sf"/>
</dbReference>
<protein>
    <submittedName>
        <fullName evidence="3">Inositol 2-dehydrogenase</fullName>
        <ecNumber evidence="3">1.1.1.18</ecNumber>
    </submittedName>
</protein>
<dbReference type="InterPro" id="IPR043906">
    <property type="entry name" value="Gfo/Idh/MocA_OxRdtase_bact_C"/>
</dbReference>
<dbReference type="InterPro" id="IPR000683">
    <property type="entry name" value="Gfo/Idh/MocA-like_OxRdtase_N"/>
</dbReference>
<gene>
    <name evidence="3" type="primary">iolG_1</name>
    <name evidence="3" type="ORF">L21SP4_00216</name>
</gene>
<dbReference type="EC" id="1.1.1.18" evidence="3"/>
<evidence type="ECO:0000259" key="2">
    <source>
        <dbReference type="Pfam" id="PF19051"/>
    </source>
</evidence>
<reference evidence="4" key="1">
    <citation type="submission" date="2015-02" db="EMBL/GenBank/DDBJ databases">
        <title>Description and complete genome sequence of the first cultured representative of the subdivision 5 of the Verrucomicrobia phylum.</title>
        <authorList>
            <person name="Spring S."/>
            <person name="Bunk B."/>
            <person name="Sproer C."/>
            <person name="Klenk H.-P."/>
        </authorList>
    </citation>
    <scope>NUCLEOTIDE SEQUENCE [LARGE SCALE GENOMIC DNA]</scope>
    <source>
        <strain evidence="4">L21-Fru-AB</strain>
    </source>
</reference>
<dbReference type="GO" id="GO:0000166">
    <property type="term" value="F:nucleotide binding"/>
    <property type="evidence" value="ECO:0007669"/>
    <property type="project" value="InterPro"/>
</dbReference>
<dbReference type="PANTHER" id="PTHR43818">
    <property type="entry name" value="BCDNA.GH03377"/>
    <property type="match status" value="1"/>
</dbReference>
<dbReference type="Pfam" id="PF01408">
    <property type="entry name" value="GFO_IDH_MocA"/>
    <property type="match status" value="1"/>
</dbReference>
<dbReference type="InterPro" id="IPR050463">
    <property type="entry name" value="Gfo/Idh/MocA_oxidrdct_glycsds"/>
</dbReference>
<keyword evidence="3" id="KW-0560">Oxidoreductase</keyword>
<keyword evidence="4" id="KW-1185">Reference proteome</keyword>
<dbReference type="Gene3D" id="3.40.50.720">
    <property type="entry name" value="NAD(P)-binding Rossmann-like Domain"/>
    <property type="match status" value="1"/>
</dbReference>
<feature type="domain" description="Gfo/Idh/MocA-like oxidoreductase N-terminal" evidence="1">
    <location>
        <begin position="40"/>
        <end position="169"/>
    </location>
</feature>
<reference evidence="3 4" key="2">
    <citation type="journal article" date="2016" name="ISME J.">
        <title>Characterization of the first cultured representative of Verrucomicrobia subdivision 5 indicates the proposal of a novel phylum.</title>
        <authorList>
            <person name="Spring S."/>
            <person name="Bunk B."/>
            <person name="Sproer C."/>
            <person name="Schumann P."/>
            <person name="Rohde M."/>
            <person name="Tindall B.J."/>
            <person name="Klenk H.P."/>
        </authorList>
    </citation>
    <scope>NUCLEOTIDE SEQUENCE [LARGE SCALE GENOMIC DNA]</scope>
    <source>
        <strain evidence="3 4">L21-Fru-AB</strain>
    </source>
</reference>
<dbReference type="PANTHER" id="PTHR43818:SF5">
    <property type="entry name" value="OXIDOREDUCTASE FAMILY PROTEIN"/>
    <property type="match status" value="1"/>
</dbReference>
<dbReference type="KEGG" id="vbl:L21SP4_00216"/>
<dbReference type="SUPFAM" id="SSF55347">
    <property type="entry name" value="Glyceraldehyde-3-phosphate dehydrogenase-like, C-terminal domain"/>
    <property type="match status" value="1"/>
</dbReference>
<accession>A0A0G3EFE0</accession>
<evidence type="ECO:0000313" key="4">
    <source>
        <dbReference type="Proteomes" id="UP000035268"/>
    </source>
</evidence>
<organism evidence="3 4">
    <name type="scientific">Kiritimatiella glycovorans</name>
    <dbReference type="NCBI Taxonomy" id="1307763"/>
    <lineage>
        <taxon>Bacteria</taxon>
        <taxon>Pseudomonadati</taxon>
        <taxon>Kiritimatiellota</taxon>
        <taxon>Kiritimatiellia</taxon>
        <taxon>Kiritimatiellales</taxon>
        <taxon>Kiritimatiellaceae</taxon>
        <taxon>Kiritimatiella</taxon>
    </lineage>
</organism>
<dbReference type="InterPro" id="IPR006311">
    <property type="entry name" value="TAT_signal"/>
</dbReference>
<dbReference type="SUPFAM" id="SSF51735">
    <property type="entry name" value="NAD(P)-binding Rossmann-fold domains"/>
    <property type="match status" value="1"/>
</dbReference>
<dbReference type="Pfam" id="PF19051">
    <property type="entry name" value="GFO_IDH_MocA_C2"/>
    <property type="match status" value="1"/>
</dbReference>
<evidence type="ECO:0000313" key="3">
    <source>
        <dbReference type="EMBL" id="AKJ63500.1"/>
    </source>
</evidence>
<proteinExistence type="predicted"/>
<feature type="domain" description="Gfo/Idh/MocA-like oxidoreductase bacterial type C-terminal" evidence="2">
    <location>
        <begin position="209"/>
        <end position="435"/>
    </location>
</feature>
<dbReference type="STRING" id="1307763.L21SP4_00216"/>
<name>A0A0G3EFE0_9BACT</name>
<evidence type="ECO:0000259" key="1">
    <source>
        <dbReference type="Pfam" id="PF01408"/>
    </source>
</evidence>